<dbReference type="Proteomes" id="UP001148662">
    <property type="component" value="Unassembled WGS sequence"/>
</dbReference>
<accession>A0ACC1SPP7</accession>
<evidence type="ECO:0000313" key="1">
    <source>
        <dbReference type="EMBL" id="KAJ3544045.1"/>
    </source>
</evidence>
<organism evidence="1 2">
    <name type="scientific">Phlebia brevispora</name>
    <dbReference type="NCBI Taxonomy" id="194682"/>
    <lineage>
        <taxon>Eukaryota</taxon>
        <taxon>Fungi</taxon>
        <taxon>Dikarya</taxon>
        <taxon>Basidiomycota</taxon>
        <taxon>Agaricomycotina</taxon>
        <taxon>Agaricomycetes</taxon>
        <taxon>Polyporales</taxon>
        <taxon>Meruliaceae</taxon>
        <taxon>Phlebia</taxon>
    </lineage>
</organism>
<proteinExistence type="predicted"/>
<keyword evidence="2" id="KW-1185">Reference proteome</keyword>
<comment type="caution">
    <text evidence="1">The sequence shown here is derived from an EMBL/GenBank/DDBJ whole genome shotgun (WGS) entry which is preliminary data.</text>
</comment>
<name>A0ACC1SPP7_9APHY</name>
<dbReference type="EMBL" id="JANHOG010001103">
    <property type="protein sequence ID" value="KAJ3544045.1"/>
    <property type="molecule type" value="Genomic_DNA"/>
</dbReference>
<gene>
    <name evidence="1" type="ORF">NM688_g5786</name>
</gene>
<reference evidence="1" key="1">
    <citation type="submission" date="2022-07" db="EMBL/GenBank/DDBJ databases">
        <title>Genome Sequence of Phlebia brevispora.</title>
        <authorList>
            <person name="Buettner E."/>
        </authorList>
    </citation>
    <scope>NUCLEOTIDE SEQUENCE</scope>
    <source>
        <strain evidence="1">MPL23</strain>
    </source>
</reference>
<sequence>MANPPHGGVLKDLVARDEPIRASLKAEAKALPDLVLTERQLCDLELIMTGGFSPLESFMNEADYKSVVDTLRLADGALFAMPITLDVTREDIESNSIAPGVRIVLRDPRDDEALAIITVDDVYQPDRVKEAVQVFGADDPAHPAVAYLRNKVKDYYVGGNIQAIQLPSHFDYVALRCRFWLISSSTSTHCCISRHSR</sequence>
<protein>
    <submittedName>
        <fullName evidence="1">Uncharacterized protein</fullName>
    </submittedName>
</protein>
<evidence type="ECO:0000313" key="2">
    <source>
        <dbReference type="Proteomes" id="UP001148662"/>
    </source>
</evidence>